<protein>
    <submittedName>
        <fullName evidence="1">Competence protein ComK</fullName>
    </submittedName>
</protein>
<evidence type="ECO:0000313" key="1">
    <source>
        <dbReference type="EMBL" id="MDQ0160518.1"/>
    </source>
</evidence>
<evidence type="ECO:0000313" key="2">
    <source>
        <dbReference type="Proteomes" id="UP001224359"/>
    </source>
</evidence>
<sequence>MKGTSMMNNIKKLNQYIINENTMVIKHFADQTYKSWIYESNAEYLCQQSPEDILDESCIRKGLTTYEGRKRAVAELLHKKTRLPIPIETDLRSIFVPTTMKKRERADWFSYHYALDIKSSAKGDFFKTITLTNRKQVDLEITPAIYHKQMLYASFLIGYFIKKDDIN</sequence>
<comment type="caution">
    <text evidence="1">The sequence shown here is derived from an EMBL/GenBank/DDBJ whole genome shotgun (WGS) entry which is preliminary data.</text>
</comment>
<proteinExistence type="predicted"/>
<accession>A0ABT9VHT4</accession>
<dbReference type="Proteomes" id="UP001224359">
    <property type="component" value="Unassembled WGS sequence"/>
</dbReference>
<organism evidence="1 2">
    <name type="scientific">Alkalibacillus salilacus</name>
    <dbReference type="NCBI Taxonomy" id="284582"/>
    <lineage>
        <taxon>Bacteria</taxon>
        <taxon>Bacillati</taxon>
        <taxon>Bacillota</taxon>
        <taxon>Bacilli</taxon>
        <taxon>Bacillales</taxon>
        <taxon>Bacillaceae</taxon>
        <taxon>Alkalibacillus</taxon>
    </lineage>
</organism>
<gene>
    <name evidence="1" type="ORF">J2S77_002522</name>
</gene>
<reference evidence="1 2" key="1">
    <citation type="submission" date="2023-07" db="EMBL/GenBank/DDBJ databases">
        <title>Genomic Encyclopedia of Type Strains, Phase IV (KMG-IV): sequencing the most valuable type-strain genomes for metagenomic binning, comparative biology and taxonomic classification.</title>
        <authorList>
            <person name="Goeker M."/>
        </authorList>
    </citation>
    <scope>NUCLEOTIDE SEQUENCE [LARGE SCALE GENOMIC DNA]</scope>
    <source>
        <strain evidence="1 2">DSM 16460</strain>
    </source>
</reference>
<dbReference type="EMBL" id="JAUSTQ010000013">
    <property type="protein sequence ID" value="MDQ0160518.1"/>
    <property type="molecule type" value="Genomic_DNA"/>
</dbReference>
<name>A0ABT9VHT4_9BACI</name>
<keyword evidence="2" id="KW-1185">Reference proteome</keyword>
<dbReference type="InterPro" id="IPR010461">
    <property type="entry name" value="ComK"/>
</dbReference>
<dbReference type="Pfam" id="PF06338">
    <property type="entry name" value="ComK"/>
    <property type="match status" value="1"/>
</dbReference>